<sequence>MYRPPYFKQDDPTELHRFMQAHSFSTLVSQQPFMATHLPLLIEEGRISGHVARANQHSKLDGQEVLVMFQGPHAYVSAGWYQQTGEVPTWNYTAVHAYGTFHPVTDPQRVSGHLRQLVTHHEQHQPTPWELDLSEEALQKMARAILVFDIHITRLEGKYKLSQNRTPLERERVVEGLQRKDGKVADLVKKWSP</sequence>
<dbReference type="Proteomes" id="UP000632222">
    <property type="component" value="Unassembled WGS sequence"/>
</dbReference>
<dbReference type="RefSeq" id="WP_189006623.1">
    <property type="nucleotide sequence ID" value="NZ_BMOD01000024.1"/>
</dbReference>
<dbReference type="PANTHER" id="PTHR35802">
    <property type="entry name" value="PROTEASE SYNTHASE AND SPORULATION PROTEIN PAI 2"/>
    <property type="match status" value="1"/>
</dbReference>
<dbReference type="PIRSF" id="PIRSF010372">
    <property type="entry name" value="PaiB"/>
    <property type="match status" value="1"/>
</dbReference>
<keyword evidence="2" id="KW-1185">Reference proteome</keyword>
<proteinExistence type="predicted"/>
<evidence type="ECO:0008006" key="3">
    <source>
        <dbReference type="Google" id="ProtNLM"/>
    </source>
</evidence>
<evidence type="ECO:0000313" key="2">
    <source>
        <dbReference type="Proteomes" id="UP000632222"/>
    </source>
</evidence>
<comment type="caution">
    <text evidence="1">The sequence shown here is derived from an EMBL/GenBank/DDBJ whole genome shotgun (WGS) entry which is preliminary data.</text>
</comment>
<protein>
    <recommendedName>
        <fullName evidence="3">Transcriptional regulator</fullName>
    </recommendedName>
</protein>
<name>A0ABQ2DAU3_9DEIO</name>
<dbReference type="InterPro" id="IPR007396">
    <property type="entry name" value="TR_PAI2-type"/>
</dbReference>
<dbReference type="Pfam" id="PF04299">
    <property type="entry name" value="FMN_bind_2"/>
    <property type="match status" value="1"/>
</dbReference>
<dbReference type="SUPFAM" id="SSF50475">
    <property type="entry name" value="FMN-binding split barrel"/>
    <property type="match status" value="1"/>
</dbReference>
<dbReference type="PANTHER" id="PTHR35802:SF1">
    <property type="entry name" value="PROTEASE SYNTHASE AND SPORULATION PROTEIN PAI 2"/>
    <property type="match status" value="1"/>
</dbReference>
<reference evidence="2" key="1">
    <citation type="journal article" date="2019" name="Int. J. Syst. Evol. Microbiol.">
        <title>The Global Catalogue of Microorganisms (GCM) 10K type strain sequencing project: providing services to taxonomists for standard genome sequencing and annotation.</title>
        <authorList>
            <consortium name="The Broad Institute Genomics Platform"/>
            <consortium name="The Broad Institute Genome Sequencing Center for Infectious Disease"/>
            <person name="Wu L."/>
            <person name="Ma J."/>
        </authorList>
    </citation>
    <scope>NUCLEOTIDE SEQUENCE [LARGE SCALE GENOMIC DNA]</scope>
    <source>
        <strain evidence="2">JCM 14370</strain>
    </source>
</reference>
<accession>A0ABQ2DAU3</accession>
<dbReference type="InterPro" id="IPR012349">
    <property type="entry name" value="Split_barrel_FMN-bd"/>
</dbReference>
<dbReference type="EMBL" id="BMOD01000024">
    <property type="protein sequence ID" value="GGJ51980.1"/>
    <property type="molecule type" value="Genomic_DNA"/>
</dbReference>
<gene>
    <name evidence="1" type="ORF">GCM10008938_42490</name>
</gene>
<evidence type="ECO:0000313" key="1">
    <source>
        <dbReference type="EMBL" id="GGJ51980.1"/>
    </source>
</evidence>
<organism evidence="1 2">
    <name type="scientific">Deinococcus roseus</name>
    <dbReference type="NCBI Taxonomy" id="392414"/>
    <lineage>
        <taxon>Bacteria</taxon>
        <taxon>Thermotogati</taxon>
        <taxon>Deinococcota</taxon>
        <taxon>Deinococci</taxon>
        <taxon>Deinococcales</taxon>
        <taxon>Deinococcaceae</taxon>
        <taxon>Deinococcus</taxon>
    </lineage>
</organism>
<dbReference type="Gene3D" id="2.30.110.10">
    <property type="entry name" value="Electron Transport, Fmn-binding Protein, Chain A"/>
    <property type="match status" value="1"/>
</dbReference>